<dbReference type="AlphaFoldDB" id="A0A4Q0VEU8"/>
<dbReference type="Gene3D" id="3.40.630.30">
    <property type="match status" value="1"/>
</dbReference>
<dbReference type="CDD" id="cd04301">
    <property type="entry name" value="NAT_SF"/>
    <property type="match status" value="1"/>
</dbReference>
<dbReference type="InterPro" id="IPR000182">
    <property type="entry name" value="GNAT_dom"/>
</dbReference>
<name>A0A4Q0VEU8_CLOTA</name>
<protein>
    <submittedName>
        <fullName evidence="3">GNAT family N-acetyltransferase</fullName>
    </submittedName>
</protein>
<accession>A0A4Q0VEU8</accession>
<sequence>MIRHAIHDDLDNIMKIISETIEFMALDNNTQWDKNYPSRQNFQCDIDAHSLYVMEENKNLCGFICINDVEPNEYEDILWGDSRECLVVHRMAVSVAYRHQGVGTKLLSYVETLAKDKRIHLIKSDTYSLNQKMNALFQKCGYEKVGEINLLNKPYKFNCYEKLLY</sequence>
<dbReference type="GO" id="GO:0008080">
    <property type="term" value="F:N-acetyltransferase activity"/>
    <property type="evidence" value="ECO:0007669"/>
    <property type="project" value="InterPro"/>
</dbReference>
<evidence type="ECO:0000313" key="4">
    <source>
        <dbReference type="Proteomes" id="UP000290921"/>
    </source>
</evidence>
<dbReference type="InterPro" id="IPR050769">
    <property type="entry name" value="NAT_camello-type"/>
</dbReference>
<dbReference type="RefSeq" id="WP_035141512.1">
    <property type="nucleotide sequence ID" value="NZ_AP026806.1"/>
</dbReference>
<organism evidence="3 4">
    <name type="scientific">Clostridium tetani</name>
    <dbReference type="NCBI Taxonomy" id="1513"/>
    <lineage>
        <taxon>Bacteria</taxon>
        <taxon>Bacillati</taxon>
        <taxon>Bacillota</taxon>
        <taxon>Clostridia</taxon>
        <taxon>Eubacteriales</taxon>
        <taxon>Clostridiaceae</taxon>
        <taxon>Clostridium</taxon>
    </lineage>
</organism>
<proteinExistence type="predicted"/>
<evidence type="ECO:0000313" key="3">
    <source>
        <dbReference type="EMBL" id="RXI50778.1"/>
    </source>
</evidence>
<dbReference type="SUPFAM" id="SSF55729">
    <property type="entry name" value="Acyl-CoA N-acyltransferases (Nat)"/>
    <property type="match status" value="1"/>
</dbReference>
<dbReference type="Pfam" id="PF00583">
    <property type="entry name" value="Acetyltransf_1"/>
    <property type="match status" value="1"/>
</dbReference>
<dbReference type="PROSITE" id="PS51186">
    <property type="entry name" value="GNAT"/>
    <property type="match status" value="1"/>
</dbReference>
<dbReference type="InterPro" id="IPR016181">
    <property type="entry name" value="Acyl_CoA_acyltransferase"/>
</dbReference>
<evidence type="ECO:0000256" key="1">
    <source>
        <dbReference type="ARBA" id="ARBA00022679"/>
    </source>
</evidence>
<comment type="caution">
    <text evidence="3">The sequence shown here is derived from an EMBL/GenBank/DDBJ whole genome shotgun (WGS) entry which is preliminary data.</text>
</comment>
<feature type="domain" description="N-acetyltransferase" evidence="2">
    <location>
        <begin position="1"/>
        <end position="165"/>
    </location>
</feature>
<gene>
    <name evidence="3" type="ORF">DP130_02090</name>
</gene>
<reference evidence="3 4" key="1">
    <citation type="submission" date="2018-06" db="EMBL/GenBank/DDBJ databases">
        <title>Genome conservation of Clostridium tetani.</title>
        <authorList>
            <person name="Bruggemann H."/>
            <person name="Popoff M.R."/>
        </authorList>
    </citation>
    <scope>NUCLEOTIDE SEQUENCE [LARGE SCALE GENOMIC DNA]</scope>
    <source>
        <strain evidence="3 4">2017.061</strain>
    </source>
</reference>
<dbReference type="EMBL" id="QMAP01000001">
    <property type="protein sequence ID" value="RXI50778.1"/>
    <property type="molecule type" value="Genomic_DNA"/>
</dbReference>
<evidence type="ECO:0000259" key="2">
    <source>
        <dbReference type="PROSITE" id="PS51186"/>
    </source>
</evidence>
<keyword evidence="1 3" id="KW-0808">Transferase</keyword>
<dbReference type="Proteomes" id="UP000290921">
    <property type="component" value="Unassembled WGS sequence"/>
</dbReference>
<dbReference type="PANTHER" id="PTHR13947:SF37">
    <property type="entry name" value="LD18367P"/>
    <property type="match status" value="1"/>
</dbReference>
<dbReference type="PANTHER" id="PTHR13947">
    <property type="entry name" value="GNAT FAMILY N-ACETYLTRANSFERASE"/>
    <property type="match status" value="1"/>
</dbReference>